<comment type="caution">
    <text evidence="1">The sequence shown here is derived from an EMBL/GenBank/DDBJ whole genome shotgun (WGS) entry which is preliminary data.</text>
</comment>
<evidence type="ECO:0000313" key="2">
    <source>
        <dbReference type="Proteomes" id="UP000532247"/>
    </source>
</evidence>
<evidence type="ECO:0000313" key="1">
    <source>
        <dbReference type="EMBL" id="NOI12369.1"/>
    </source>
</evidence>
<reference evidence="1 2" key="1">
    <citation type="submission" date="2019-09" db="EMBL/GenBank/DDBJ databases">
        <title>Draft genome sequencing and comparative genomics of hatchery-associated Vibrios.</title>
        <authorList>
            <person name="Kehlet-Delgado H."/>
            <person name="Mueller R.S."/>
        </authorList>
    </citation>
    <scope>NUCLEOTIDE SEQUENCE [LARGE SCALE GENOMIC DNA]</scope>
    <source>
        <strain evidence="1 2">081416A</strain>
    </source>
</reference>
<dbReference type="AlphaFoldDB" id="A0A7Y4B8I9"/>
<accession>A0A7Y4B8I9</accession>
<protein>
    <submittedName>
        <fullName evidence="1">GIY-YIG nuclease family protein</fullName>
    </submittedName>
</protein>
<dbReference type="RefSeq" id="WP_025796455.1">
    <property type="nucleotide sequence ID" value="NZ_CP082303.1"/>
</dbReference>
<sequence length="153" mass="17709">MKFEGIAQLNEFVLSINDFIHNEENHSVVQYPRNSVSSWNVKSIEEENEALLNSVSGSANIYAIFELEDNNDKPTLKYIGKTTRRLARQRLRNHLITKHAKTGAKLESVKDLVRRGHTIKIAYLPIEPESLRNYVEEELIFLNKSAEWNRENA</sequence>
<name>A0A7Y4B8I9_VIBAL</name>
<dbReference type="Proteomes" id="UP000532247">
    <property type="component" value="Unassembled WGS sequence"/>
</dbReference>
<organism evidence="1 2">
    <name type="scientific">Vibrio alginolyticus</name>
    <dbReference type="NCBI Taxonomy" id="663"/>
    <lineage>
        <taxon>Bacteria</taxon>
        <taxon>Pseudomonadati</taxon>
        <taxon>Pseudomonadota</taxon>
        <taxon>Gammaproteobacteria</taxon>
        <taxon>Vibrionales</taxon>
        <taxon>Vibrionaceae</taxon>
        <taxon>Vibrio</taxon>
    </lineage>
</organism>
<proteinExistence type="predicted"/>
<gene>
    <name evidence="1" type="ORF">F0254_26845</name>
</gene>
<dbReference type="EMBL" id="VTYF01000085">
    <property type="protein sequence ID" value="NOI12369.1"/>
    <property type="molecule type" value="Genomic_DNA"/>
</dbReference>